<evidence type="ECO:0000313" key="4">
    <source>
        <dbReference type="Proteomes" id="UP000228949"/>
    </source>
</evidence>
<dbReference type="EMBL" id="PEVJ01000013">
    <property type="protein sequence ID" value="PIU98604.1"/>
    <property type="molecule type" value="Genomic_DNA"/>
</dbReference>
<feature type="transmembrane region" description="Helical" evidence="1">
    <location>
        <begin position="31"/>
        <end position="50"/>
    </location>
</feature>
<protein>
    <recommendedName>
        <fullName evidence="2">SPW repeat-containing integral membrane domain-containing protein</fullName>
    </recommendedName>
</protein>
<reference evidence="4" key="1">
    <citation type="submission" date="2017-09" db="EMBL/GenBank/DDBJ databases">
        <title>Depth-based differentiation of microbial function through sediment-hosted aquifers and enrichment of novel symbionts in the deep terrestrial subsurface.</title>
        <authorList>
            <person name="Probst A.J."/>
            <person name="Ladd B."/>
            <person name="Jarett J.K."/>
            <person name="Geller-Mcgrath D.E."/>
            <person name="Sieber C.M.K."/>
            <person name="Emerson J.B."/>
            <person name="Anantharaman K."/>
            <person name="Thomas B.C."/>
            <person name="Malmstrom R."/>
            <person name="Stieglmeier M."/>
            <person name="Klingl A."/>
            <person name="Woyke T."/>
            <person name="Ryan C.M."/>
            <person name="Banfield J.F."/>
        </authorList>
    </citation>
    <scope>NUCLEOTIDE SEQUENCE [LARGE SCALE GENOMIC DNA]</scope>
</reference>
<comment type="caution">
    <text evidence="3">The sequence shown here is derived from an EMBL/GenBank/DDBJ whole genome shotgun (WGS) entry which is preliminary data.</text>
</comment>
<sequence length="60" mass="6550">MKSLNWIQLVLGLWVLVSPWLLGFAEVSTALWSNLIIGALMAIAALWQLFGAKQSTPPIA</sequence>
<dbReference type="InterPro" id="IPR005530">
    <property type="entry name" value="SPW"/>
</dbReference>
<name>A0A2M7B666_9BACT</name>
<evidence type="ECO:0000313" key="3">
    <source>
        <dbReference type="EMBL" id="PIU98604.1"/>
    </source>
</evidence>
<proteinExistence type="predicted"/>
<accession>A0A2M7B666</accession>
<evidence type="ECO:0000259" key="2">
    <source>
        <dbReference type="Pfam" id="PF03779"/>
    </source>
</evidence>
<gene>
    <name evidence="3" type="ORF">COS61_00490</name>
</gene>
<keyword evidence="1" id="KW-0472">Membrane</keyword>
<organism evidence="3 4">
    <name type="scientific">Candidatus Wolfebacteria bacterium CG03_land_8_20_14_0_80_40_12</name>
    <dbReference type="NCBI Taxonomy" id="1975069"/>
    <lineage>
        <taxon>Bacteria</taxon>
        <taxon>Candidatus Wolfeibacteriota</taxon>
    </lineage>
</organism>
<evidence type="ECO:0000256" key="1">
    <source>
        <dbReference type="SAM" id="Phobius"/>
    </source>
</evidence>
<feature type="transmembrane region" description="Helical" evidence="1">
    <location>
        <begin position="6"/>
        <end position="24"/>
    </location>
</feature>
<keyword evidence="1" id="KW-1133">Transmembrane helix</keyword>
<dbReference type="Pfam" id="PF03779">
    <property type="entry name" value="SPW"/>
    <property type="match status" value="1"/>
</dbReference>
<keyword evidence="1" id="KW-0812">Transmembrane</keyword>
<dbReference type="AlphaFoldDB" id="A0A2M7B666"/>
<feature type="domain" description="SPW repeat-containing integral membrane" evidence="2">
    <location>
        <begin position="5"/>
        <end position="51"/>
    </location>
</feature>
<dbReference type="Proteomes" id="UP000228949">
    <property type="component" value="Unassembled WGS sequence"/>
</dbReference>